<evidence type="ECO:0000256" key="3">
    <source>
        <dbReference type="ARBA" id="ARBA00022692"/>
    </source>
</evidence>
<reference evidence="7" key="1">
    <citation type="submission" date="2025-08" db="UniProtKB">
        <authorList>
            <consortium name="Ensembl"/>
        </authorList>
    </citation>
    <scope>IDENTIFICATION</scope>
</reference>
<feature type="transmembrane region" description="Helical" evidence="6">
    <location>
        <begin position="516"/>
        <end position="535"/>
    </location>
</feature>
<keyword evidence="4 6" id="KW-1133">Transmembrane helix</keyword>
<dbReference type="GO" id="GO:0015297">
    <property type="term" value="F:antiporter activity"/>
    <property type="evidence" value="ECO:0007669"/>
    <property type="project" value="InterPro"/>
</dbReference>
<dbReference type="InterPro" id="IPR002528">
    <property type="entry name" value="MATE_fam"/>
</dbReference>
<evidence type="ECO:0000313" key="8">
    <source>
        <dbReference type="Proteomes" id="UP000694700"/>
    </source>
</evidence>
<name>A0A8C1U7N4_CYPCA</name>
<dbReference type="AlphaFoldDB" id="A0A8C1U7N4"/>
<feature type="transmembrane region" description="Helical" evidence="6">
    <location>
        <begin position="319"/>
        <end position="345"/>
    </location>
</feature>
<comment type="subcellular location">
    <subcellularLocation>
        <location evidence="1">Membrane</location>
        <topology evidence="1">Multi-pass membrane protein</topology>
    </subcellularLocation>
</comment>
<protein>
    <recommendedName>
        <fullName evidence="6">Multidrug and toxin extrusion protein</fullName>
    </recommendedName>
</protein>
<dbReference type="Ensembl" id="ENSCCRT00015033516.1">
    <property type="protein sequence ID" value="ENSCCRP00015032390.1"/>
    <property type="gene ID" value="ENSCCRG00015013540.1"/>
</dbReference>
<dbReference type="Proteomes" id="UP000694700">
    <property type="component" value="Unplaced"/>
</dbReference>
<evidence type="ECO:0000256" key="6">
    <source>
        <dbReference type="RuleBase" id="RU004914"/>
    </source>
</evidence>
<dbReference type="GO" id="GO:1990961">
    <property type="term" value="P:xenobiotic detoxification by transmembrane export across the plasma membrane"/>
    <property type="evidence" value="ECO:0007669"/>
    <property type="project" value="InterPro"/>
</dbReference>
<keyword evidence="3 6" id="KW-0812">Transmembrane</keyword>
<organism evidence="7 8">
    <name type="scientific">Cyprinus carpio</name>
    <name type="common">Common carp</name>
    <dbReference type="NCBI Taxonomy" id="7962"/>
    <lineage>
        <taxon>Eukaryota</taxon>
        <taxon>Metazoa</taxon>
        <taxon>Chordata</taxon>
        <taxon>Craniata</taxon>
        <taxon>Vertebrata</taxon>
        <taxon>Euteleostomi</taxon>
        <taxon>Actinopterygii</taxon>
        <taxon>Neopterygii</taxon>
        <taxon>Teleostei</taxon>
        <taxon>Ostariophysi</taxon>
        <taxon>Cypriniformes</taxon>
        <taxon>Cyprinidae</taxon>
        <taxon>Cyprininae</taxon>
        <taxon>Cyprinus</taxon>
    </lineage>
</organism>
<feature type="transmembrane region" description="Helical" evidence="6">
    <location>
        <begin position="37"/>
        <end position="61"/>
    </location>
</feature>
<dbReference type="InterPro" id="IPR045069">
    <property type="entry name" value="MATE_euk"/>
</dbReference>
<dbReference type="Pfam" id="PF01554">
    <property type="entry name" value="MatE"/>
    <property type="match status" value="2"/>
</dbReference>
<feature type="transmembrane region" description="Helical" evidence="6">
    <location>
        <begin position="414"/>
        <end position="436"/>
    </location>
</feature>
<sequence length="561" mass="60828">MDVSSPRTEASSMDPSSKLFCCRSVRRCIPLVYRQELYHILCMTGPLVASHILNYLLPFVITMFCGRLGNSVLAGYGMASATINITAATGGGLALAADTLISQTFGGKNLRRVGIILQRSVLILLIFCLPCWGLLINTQPLLLLLGQDPEVASDFLCVTQCNGVILPQMYAAIAANIANVVTNYILLNWLDLGLYGSAAANTISQVYICVFLYLYIRWKKLHVETWGGWSCDSLQEWNGYMKLAIPSTMMLCFDWWIYEIGGFLAGMLGELDLAAQHAVNMLAVIGYMFPLGIQGAACVRVGNALGAGDTAGAIRTSKVSLTSAVAVLQGLVLASTKTVIGFLFTSDGHIVALVSKLLNVYCVVQLFDGLCVSMGILLGSGQQKIAAVINFFGYYCIGLPTGTSLMFAAKLDVVGFWLGLLICTCVQSSFFIAVIFKLNWERVTKEAVERAGKRKTPAMSTLDSLTARHIEVCLMTFTNGDEYMSMNSNDQNEEPDVEEKPSVLLSTAQLILRRGLTTLAALLILAVGITVHLTVPLPEVSVRANTTLDSNFTTNILKCFI</sequence>
<feature type="transmembrane region" description="Helical" evidence="6">
    <location>
        <begin position="385"/>
        <end position="408"/>
    </location>
</feature>
<keyword evidence="5 6" id="KW-0472">Membrane</keyword>
<feature type="transmembrane region" description="Helical" evidence="6">
    <location>
        <begin position="116"/>
        <end position="135"/>
    </location>
</feature>
<evidence type="ECO:0000256" key="5">
    <source>
        <dbReference type="ARBA" id="ARBA00023136"/>
    </source>
</evidence>
<comment type="similarity">
    <text evidence="2 6">Belongs to the multi antimicrobial extrusion (MATE) (TC 2.A.66.1) family.</text>
</comment>
<evidence type="ECO:0000256" key="2">
    <source>
        <dbReference type="ARBA" id="ARBA00010199"/>
    </source>
</evidence>
<feature type="transmembrane region" description="Helical" evidence="6">
    <location>
        <begin position="278"/>
        <end position="299"/>
    </location>
</feature>
<proteinExistence type="inferred from homology"/>
<dbReference type="GO" id="GO:0016020">
    <property type="term" value="C:membrane"/>
    <property type="evidence" value="ECO:0007669"/>
    <property type="project" value="UniProtKB-SubCell"/>
</dbReference>
<dbReference type="PANTHER" id="PTHR11206">
    <property type="entry name" value="MULTIDRUG RESISTANCE PROTEIN"/>
    <property type="match status" value="1"/>
</dbReference>
<evidence type="ECO:0000313" key="7">
    <source>
        <dbReference type="Ensembl" id="ENSCCRP00015032390.1"/>
    </source>
</evidence>
<evidence type="ECO:0000256" key="1">
    <source>
        <dbReference type="ARBA" id="ARBA00004141"/>
    </source>
</evidence>
<dbReference type="GO" id="GO:0042910">
    <property type="term" value="F:xenobiotic transmembrane transporter activity"/>
    <property type="evidence" value="ECO:0007669"/>
    <property type="project" value="InterPro"/>
</dbReference>
<feature type="transmembrane region" description="Helical" evidence="6">
    <location>
        <begin position="192"/>
        <end position="216"/>
    </location>
</feature>
<dbReference type="CDD" id="cd13132">
    <property type="entry name" value="MATE_eukaryotic"/>
    <property type="match status" value="1"/>
</dbReference>
<evidence type="ECO:0000256" key="4">
    <source>
        <dbReference type="ARBA" id="ARBA00022989"/>
    </source>
</evidence>
<feature type="transmembrane region" description="Helical" evidence="6">
    <location>
        <begin position="73"/>
        <end position="95"/>
    </location>
</feature>
<feature type="transmembrane region" description="Helical" evidence="6">
    <location>
        <begin position="357"/>
        <end position="378"/>
    </location>
</feature>
<accession>A0A8C1U7N4</accession>